<gene>
    <name evidence="2" type="primary">ptp-3</name>
    <name evidence="2" type="ORF">Tcan_15484</name>
</gene>
<dbReference type="SUPFAM" id="SSF49265">
    <property type="entry name" value="Fibronectin type III"/>
    <property type="match status" value="1"/>
</dbReference>
<sequence length="118" mass="13269">MRLLCPLVGHCLPLLTFCGVGMLLLNTRLADAATAKTRIQKVPSAPRDIEVVQVNASAVKVSWERPAHANGDIIGYYVYKDKLLNGEPVNDKLQRGIIYDQHVGHLKFFHAVTWEIYR</sequence>
<comment type="caution">
    <text evidence="2">The sequence shown here is derived from an EMBL/GenBank/DDBJ whole genome shotgun (WGS) entry which is preliminary data.</text>
</comment>
<dbReference type="STRING" id="6265.A0A0B2V241"/>
<name>A0A0B2V241_TOXCA</name>
<dbReference type="Pfam" id="PF00041">
    <property type="entry name" value="fn3"/>
    <property type="match status" value="1"/>
</dbReference>
<evidence type="ECO:0000313" key="2">
    <source>
        <dbReference type="EMBL" id="KHN75527.1"/>
    </source>
</evidence>
<evidence type="ECO:0000313" key="3">
    <source>
        <dbReference type="Proteomes" id="UP000031036"/>
    </source>
</evidence>
<proteinExistence type="predicted"/>
<accession>A0A0B2V241</accession>
<dbReference type="InterPro" id="IPR036116">
    <property type="entry name" value="FN3_sf"/>
</dbReference>
<dbReference type="OrthoDB" id="10253954at2759"/>
<dbReference type="AlphaFoldDB" id="A0A0B2V241"/>
<dbReference type="InterPro" id="IPR013783">
    <property type="entry name" value="Ig-like_fold"/>
</dbReference>
<dbReference type="Gene3D" id="2.60.40.10">
    <property type="entry name" value="Immunoglobulins"/>
    <property type="match status" value="1"/>
</dbReference>
<dbReference type="EMBL" id="JPKZ01002680">
    <property type="protein sequence ID" value="KHN75527.1"/>
    <property type="molecule type" value="Genomic_DNA"/>
</dbReference>
<evidence type="ECO:0000259" key="1">
    <source>
        <dbReference type="PROSITE" id="PS50853"/>
    </source>
</evidence>
<dbReference type="PROSITE" id="PS50853">
    <property type="entry name" value="FN3"/>
    <property type="match status" value="1"/>
</dbReference>
<reference evidence="2 3" key="1">
    <citation type="submission" date="2014-11" db="EMBL/GenBank/DDBJ databases">
        <title>Genetic blueprint of the zoonotic pathogen Toxocara canis.</title>
        <authorList>
            <person name="Zhu X.-Q."/>
            <person name="Korhonen P.K."/>
            <person name="Cai H."/>
            <person name="Young N.D."/>
            <person name="Nejsum P."/>
            <person name="von Samson-Himmelstjerna G."/>
            <person name="Boag P.R."/>
            <person name="Tan P."/>
            <person name="Li Q."/>
            <person name="Min J."/>
            <person name="Yang Y."/>
            <person name="Wang X."/>
            <person name="Fang X."/>
            <person name="Hall R.S."/>
            <person name="Hofmann A."/>
            <person name="Sternberg P.W."/>
            <person name="Jex A.R."/>
            <person name="Gasser R.B."/>
        </authorList>
    </citation>
    <scope>NUCLEOTIDE SEQUENCE [LARGE SCALE GENOMIC DNA]</scope>
    <source>
        <strain evidence="2">PN_DK_2014</strain>
    </source>
</reference>
<keyword evidence="3" id="KW-1185">Reference proteome</keyword>
<protein>
    <submittedName>
        <fullName evidence="2">Tyrosine-protein phosphatase Lar-like</fullName>
    </submittedName>
</protein>
<dbReference type="Proteomes" id="UP000031036">
    <property type="component" value="Unassembled WGS sequence"/>
</dbReference>
<dbReference type="InterPro" id="IPR003961">
    <property type="entry name" value="FN3_dom"/>
</dbReference>
<organism evidence="2 3">
    <name type="scientific">Toxocara canis</name>
    <name type="common">Canine roundworm</name>
    <dbReference type="NCBI Taxonomy" id="6265"/>
    <lineage>
        <taxon>Eukaryota</taxon>
        <taxon>Metazoa</taxon>
        <taxon>Ecdysozoa</taxon>
        <taxon>Nematoda</taxon>
        <taxon>Chromadorea</taxon>
        <taxon>Rhabditida</taxon>
        <taxon>Spirurina</taxon>
        <taxon>Ascaridomorpha</taxon>
        <taxon>Ascaridoidea</taxon>
        <taxon>Toxocaridae</taxon>
        <taxon>Toxocara</taxon>
    </lineage>
</organism>
<dbReference type="CDD" id="cd00063">
    <property type="entry name" value="FN3"/>
    <property type="match status" value="1"/>
</dbReference>
<feature type="domain" description="Fibronectin type-III" evidence="1">
    <location>
        <begin position="45"/>
        <end position="118"/>
    </location>
</feature>